<name>A0A1M4DXZ6_9ACTN</name>
<proteinExistence type="predicted"/>
<evidence type="ECO:0000256" key="1">
    <source>
        <dbReference type="SAM" id="MobiDB-lite"/>
    </source>
</evidence>
<sequence>MARVGRPQRTETGHRYLPQEGCSPETMAYGSYARNAALKAYSPGALRELPVLGGRHRGRTRG</sequence>
<organism evidence="2">
    <name type="scientific">Nonomuraea gerenzanensis</name>
    <dbReference type="NCBI Taxonomy" id="93944"/>
    <lineage>
        <taxon>Bacteria</taxon>
        <taxon>Bacillati</taxon>
        <taxon>Actinomycetota</taxon>
        <taxon>Actinomycetes</taxon>
        <taxon>Streptosporangiales</taxon>
        <taxon>Streptosporangiaceae</taxon>
        <taxon>Nonomuraea</taxon>
    </lineage>
</organism>
<dbReference type="EMBL" id="LT559118">
    <property type="protein sequence ID" value="SBO91435.1"/>
    <property type="molecule type" value="Genomic_DNA"/>
</dbReference>
<accession>A0A1M4DXZ6</accession>
<reference evidence="2" key="1">
    <citation type="submission" date="2016-04" db="EMBL/GenBank/DDBJ databases">
        <authorList>
            <person name="Evans L.H."/>
            <person name="Alamgir A."/>
            <person name="Owens N."/>
            <person name="Weber N.D."/>
            <person name="Virtaneva K."/>
            <person name="Barbian K."/>
            <person name="Babar A."/>
            <person name="Rosenke K."/>
        </authorList>
    </citation>
    <scope>NUCLEOTIDE SEQUENCE</scope>
    <source>
        <strain evidence="2">Nono1</strain>
    </source>
</reference>
<feature type="region of interest" description="Disordered" evidence="1">
    <location>
        <begin position="1"/>
        <end position="22"/>
    </location>
</feature>
<evidence type="ECO:0000313" key="2">
    <source>
        <dbReference type="EMBL" id="SBO91435.1"/>
    </source>
</evidence>
<gene>
    <name evidence="2" type="ORF">BN4615_P949</name>
</gene>
<protein>
    <submittedName>
        <fullName evidence="2">Uncharacterized protein</fullName>
    </submittedName>
</protein>
<dbReference type="AlphaFoldDB" id="A0A1M4DXZ6"/>